<feature type="transmembrane region" description="Helical" evidence="11">
    <location>
        <begin position="141"/>
        <end position="161"/>
    </location>
</feature>
<protein>
    <submittedName>
        <fullName evidence="14">Lipid A export permease/ATP-binding protein MsbA</fullName>
    </submittedName>
</protein>
<dbReference type="Gene3D" id="1.20.1560.10">
    <property type="entry name" value="ABC transporter type 1, transmembrane domain"/>
    <property type="match status" value="1"/>
</dbReference>
<evidence type="ECO:0000256" key="7">
    <source>
        <dbReference type="ARBA" id="ARBA00022967"/>
    </source>
</evidence>
<dbReference type="InterPro" id="IPR039421">
    <property type="entry name" value="Type_1_exporter"/>
</dbReference>
<evidence type="ECO:0000256" key="9">
    <source>
        <dbReference type="ARBA" id="ARBA00023055"/>
    </source>
</evidence>
<sequence>MSVNQIDMRATARRLFSYLKSYRPAFAVAIVGMAGYAGVDILFISQFGDFIDRGISQKDTNYLAWAPVFVIGMFLLRGVFNFISSYCLTWAGTHIVKDLRQELFSKMMTLPVSYHDKHSTGELISKITYDAEQIKQTSSKALVVLIHEGVFVFGCLGLMFWNSWQLSLIFLLIAPLIAVVVSQVSKRFRVISSRIQNSMGDVTSSSEQMLNGHKVIRAFGAVELENRKFADVNNRNRQLDVKMEATRSISVSLIQLIASFALAFVIYLASFPAMLETLTPGIFSEILAAMMLLLKPLKQLTTVNSEFQRGMTAAANVFLVLDQPSEQDTGTVQLQQAKGLLQVNNVSFNYPGHSRQVLNDISFTAQPGQTVALVGRSGSGKTTISSLLPRFYEIEQGEILLDGVNIQHCTLDSLRAQMATVSQQVVLFNDSIANNIAYAYRGDLSRERLLQVAERAHVMEFANQLPEGIDTVIGENGVTLSGGQRQRIAIARALLREAPLLILDEATSALDTESERKIQSALDELLKGRTSLVIAHRLSTIEQADLILVMDQGKIVERGNHQQLLALDGYYAQLYKMQFSEA</sequence>
<dbReference type="InterPro" id="IPR017871">
    <property type="entry name" value="ABC_transporter-like_CS"/>
</dbReference>
<evidence type="ECO:0000256" key="8">
    <source>
        <dbReference type="ARBA" id="ARBA00022989"/>
    </source>
</evidence>
<evidence type="ECO:0000259" key="13">
    <source>
        <dbReference type="PROSITE" id="PS50929"/>
    </source>
</evidence>
<evidence type="ECO:0000256" key="11">
    <source>
        <dbReference type="SAM" id="Phobius"/>
    </source>
</evidence>
<keyword evidence="2" id="KW-0813">Transport</keyword>
<evidence type="ECO:0000256" key="3">
    <source>
        <dbReference type="ARBA" id="ARBA00022475"/>
    </source>
</evidence>
<evidence type="ECO:0000256" key="6">
    <source>
        <dbReference type="ARBA" id="ARBA00022840"/>
    </source>
</evidence>
<keyword evidence="15" id="KW-1185">Reference proteome</keyword>
<keyword evidence="10 11" id="KW-0472">Membrane</keyword>
<keyword evidence="8 11" id="KW-1133">Transmembrane helix</keyword>
<dbReference type="CDD" id="cd18552">
    <property type="entry name" value="ABC_6TM_MsbA_like"/>
    <property type="match status" value="1"/>
</dbReference>
<keyword evidence="4 11" id="KW-0812">Transmembrane</keyword>
<dbReference type="Pfam" id="PF00005">
    <property type="entry name" value="ABC_tran"/>
    <property type="match status" value="1"/>
</dbReference>
<dbReference type="Gene3D" id="3.40.50.300">
    <property type="entry name" value="P-loop containing nucleotide triphosphate hydrolases"/>
    <property type="match status" value="1"/>
</dbReference>
<dbReference type="PANTHER" id="PTHR43394:SF1">
    <property type="entry name" value="ATP-BINDING CASSETTE SUB-FAMILY B MEMBER 10, MITOCHONDRIAL"/>
    <property type="match status" value="1"/>
</dbReference>
<dbReference type="SUPFAM" id="SSF90123">
    <property type="entry name" value="ABC transporter transmembrane region"/>
    <property type="match status" value="1"/>
</dbReference>
<name>A0ABV9JQP8_9GAMM</name>
<feature type="domain" description="ABC transmembrane type-1" evidence="13">
    <location>
        <begin position="27"/>
        <end position="309"/>
    </location>
</feature>
<evidence type="ECO:0000256" key="5">
    <source>
        <dbReference type="ARBA" id="ARBA00022741"/>
    </source>
</evidence>
<keyword evidence="5" id="KW-0547">Nucleotide-binding</keyword>
<evidence type="ECO:0000259" key="12">
    <source>
        <dbReference type="PROSITE" id="PS50893"/>
    </source>
</evidence>
<dbReference type="InterPro" id="IPR003593">
    <property type="entry name" value="AAA+_ATPase"/>
</dbReference>
<gene>
    <name evidence="14" type="primary">msbA</name>
    <name evidence="14" type="ORF">ACFO3I_16425</name>
</gene>
<keyword evidence="3" id="KW-1003">Cell membrane</keyword>
<dbReference type="RefSeq" id="WP_377335824.1">
    <property type="nucleotide sequence ID" value="NZ_JBHSGB010000017.1"/>
</dbReference>
<dbReference type="InterPro" id="IPR003439">
    <property type="entry name" value="ABC_transporter-like_ATP-bd"/>
</dbReference>
<evidence type="ECO:0000256" key="2">
    <source>
        <dbReference type="ARBA" id="ARBA00022448"/>
    </source>
</evidence>
<reference evidence="15" key="1">
    <citation type="journal article" date="2019" name="Int. J. Syst. Evol. Microbiol.">
        <title>The Global Catalogue of Microorganisms (GCM) 10K type strain sequencing project: providing services to taxonomists for standard genome sequencing and annotation.</title>
        <authorList>
            <consortium name="The Broad Institute Genomics Platform"/>
            <consortium name="The Broad Institute Genome Sequencing Center for Infectious Disease"/>
            <person name="Wu L."/>
            <person name="Ma J."/>
        </authorList>
    </citation>
    <scope>NUCLEOTIDE SEQUENCE [LARGE SCALE GENOMIC DNA]</scope>
    <source>
        <strain evidence="15">DT28</strain>
    </source>
</reference>
<dbReference type="SUPFAM" id="SSF52540">
    <property type="entry name" value="P-loop containing nucleoside triphosphate hydrolases"/>
    <property type="match status" value="1"/>
</dbReference>
<keyword evidence="6" id="KW-0067">ATP-binding</keyword>
<organism evidence="14 15">
    <name type="scientific">Rheinheimera marina</name>
    <dbReference type="NCBI Taxonomy" id="1774958"/>
    <lineage>
        <taxon>Bacteria</taxon>
        <taxon>Pseudomonadati</taxon>
        <taxon>Pseudomonadota</taxon>
        <taxon>Gammaproteobacteria</taxon>
        <taxon>Chromatiales</taxon>
        <taxon>Chromatiaceae</taxon>
        <taxon>Rheinheimera</taxon>
    </lineage>
</organism>
<keyword evidence="7" id="KW-1278">Translocase</keyword>
<dbReference type="InterPro" id="IPR027417">
    <property type="entry name" value="P-loop_NTPase"/>
</dbReference>
<accession>A0ABV9JQP8</accession>
<dbReference type="InterPro" id="IPR011527">
    <property type="entry name" value="ABC1_TM_dom"/>
</dbReference>
<dbReference type="PROSITE" id="PS00211">
    <property type="entry name" value="ABC_TRANSPORTER_1"/>
    <property type="match status" value="1"/>
</dbReference>
<comment type="subcellular location">
    <subcellularLocation>
        <location evidence="1">Cell membrane</location>
        <topology evidence="1">Multi-pass membrane protein</topology>
    </subcellularLocation>
</comment>
<feature type="domain" description="ABC transporter" evidence="12">
    <location>
        <begin position="341"/>
        <end position="577"/>
    </location>
</feature>
<evidence type="ECO:0000256" key="10">
    <source>
        <dbReference type="ARBA" id="ARBA00023136"/>
    </source>
</evidence>
<dbReference type="Pfam" id="PF00664">
    <property type="entry name" value="ABC_membrane"/>
    <property type="match status" value="1"/>
</dbReference>
<dbReference type="PROSITE" id="PS50929">
    <property type="entry name" value="ABC_TM1F"/>
    <property type="match status" value="1"/>
</dbReference>
<evidence type="ECO:0000313" key="15">
    <source>
        <dbReference type="Proteomes" id="UP001595962"/>
    </source>
</evidence>
<dbReference type="PANTHER" id="PTHR43394">
    <property type="entry name" value="ATP-DEPENDENT PERMEASE MDL1, MITOCHONDRIAL"/>
    <property type="match status" value="1"/>
</dbReference>
<feature type="transmembrane region" description="Helical" evidence="11">
    <location>
        <begin position="21"/>
        <end position="44"/>
    </location>
</feature>
<dbReference type="NCBIfam" id="TIGR02203">
    <property type="entry name" value="MsbA_lipidA"/>
    <property type="match status" value="1"/>
</dbReference>
<dbReference type="Proteomes" id="UP001595962">
    <property type="component" value="Unassembled WGS sequence"/>
</dbReference>
<feature type="transmembrane region" description="Helical" evidence="11">
    <location>
        <begin position="64"/>
        <end position="91"/>
    </location>
</feature>
<dbReference type="InterPro" id="IPR011917">
    <property type="entry name" value="ABC_transpr_lipidA"/>
</dbReference>
<dbReference type="InterPro" id="IPR036640">
    <property type="entry name" value="ABC1_TM_sf"/>
</dbReference>
<evidence type="ECO:0000256" key="4">
    <source>
        <dbReference type="ARBA" id="ARBA00022692"/>
    </source>
</evidence>
<proteinExistence type="predicted"/>
<dbReference type="SMART" id="SM00382">
    <property type="entry name" value="AAA"/>
    <property type="match status" value="1"/>
</dbReference>
<evidence type="ECO:0000256" key="1">
    <source>
        <dbReference type="ARBA" id="ARBA00004651"/>
    </source>
</evidence>
<dbReference type="EMBL" id="JBHSGB010000017">
    <property type="protein sequence ID" value="MFC4656606.1"/>
    <property type="molecule type" value="Genomic_DNA"/>
</dbReference>
<feature type="transmembrane region" description="Helical" evidence="11">
    <location>
        <begin position="167"/>
        <end position="185"/>
    </location>
</feature>
<comment type="caution">
    <text evidence="14">The sequence shown here is derived from an EMBL/GenBank/DDBJ whole genome shotgun (WGS) entry which is preliminary data.</text>
</comment>
<keyword evidence="9" id="KW-0445">Lipid transport</keyword>
<evidence type="ECO:0000313" key="14">
    <source>
        <dbReference type="EMBL" id="MFC4656606.1"/>
    </source>
</evidence>
<dbReference type="PROSITE" id="PS50893">
    <property type="entry name" value="ABC_TRANSPORTER_2"/>
    <property type="match status" value="1"/>
</dbReference>
<feature type="transmembrane region" description="Helical" evidence="11">
    <location>
        <begin position="251"/>
        <end position="271"/>
    </location>
</feature>